<sequence length="237" mass="26376">MLAVYDPAAAEQRANAASHSANAGAPVPFLAPPPVIIDAVPLSAAAPSKAAGEPAEPWWLREHLFPRLRLRFDLPVHFIAEKPVTATDLDSRQSRFRLPIPDVMRNLCPILSDEELEAASIPREETPAPRPPPTEEELQGRRKRMGKKHGGLPVLVVNLDAGIQELQLTRWESSGVIVIKGEGYSQYITQCSFKAEDDEVVQIWAFRDRTFHYFGVDLCQETPLFVLLTKKERQPAA</sequence>
<accession>A0A2K2DE74</accession>
<dbReference type="EMBL" id="CM000881">
    <property type="protein sequence ID" value="PNT72568.1"/>
    <property type="molecule type" value="Genomic_DNA"/>
</dbReference>
<reference evidence="3" key="3">
    <citation type="submission" date="2018-08" db="UniProtKB">
        <authorList>
            <consortium name="EnsemblPlants"/>
        </authorList>
    </citation>
    <scope>IDENTIFICATION</scope>
    <source>
        <strain evidence="3">cv. Bd21</strain>
    </source>
</reference>
<organism evidence="2">
    <name type="scientific">Brachypodium distachyon</name>
    <name type="common">Purple false brome</name>
    <name type="synonym">Trachynia distachya</name>
    <dbReference type="NCBI Taxonomy" id="15368"/>
    <lineage>
        <taxon>Eukaryota</taxon>
        <taxon>Viridiplantae</taxon>
        <taxon>Streptophyta</taxon>
        <taxon>Embryophyta</taxon>
        <taxon>Tracheophyta</taxon>
        <taxon>Spermatophyta</taxon>
        <taxon>Magnoliopsida</taxon>
        <taxon>Liliopsida</taxon>
        <taxon>Poales</taxon>
        <taxon>Poaceae</taxon>
        <taxon>BOP clade</taxon>
        <taxon>Pooideae</taxon>
        <taxon>Stipodae</taxon>
        <taxon>Brachypodieae</taxon>
        <taxon>Brachypodium</taxon>
    </lineage>
</organism>
<dbReference type="Gramene" id="PNT72568">
    <property type="protein sequence ID" value="PNT72568"/>
    <property type="gene ID" value="BRADI_2g46390v3"/>
</dbReference>
<dbReference type="PANTHER" id="PTHR34397:SF30">
    <property type="entry name" value="TF-B3 DOMAIN-CONTAINING PROTEIN"/>
    <property type="match status" value="1"/>
</dbReference>
<evidence type="ECO:0000313" key="3">
    <source>
        <dbReference type="EnsemblPlants" id="PNT72568"/>
    </source>
</evidence>
<keyword evidence="4" id="KW-1185">Reference proteome</keyword>
<dbReference type="Proteomes" id="UP000008810">
    <property type="component" value="Chromosome 2"/>
</dbReference>
<dbReference type="InParanoid" id="A0A2K2DE74"/>
<dbReference type="PANTHER" id="PTHR34397">
    <property type="entry name" value="OS05G0237600 PROTEIN"/>
    <property type="match status" value="1"/>
</dbReference>
<dbReference type="OrthoDB" id="631801at2759"/>
<evidence type="ECO:0008006" key="5">
    <source>
        <dbReference type="Google" id="ProtNLM"/>
    </source>
</evidence>
<dbReference type="AlphaFoldDB" id="A0A2K2DE74"/>
<reference evidence="2" key="2">
    <citation type="submission" date="2017-06" db="EMBL/GenBank/DDBJ databases">
        <title>WGS assembly of Brachypodium distachyon.</title>
        <authorList>
            <consortium name="The International Brachypodium Initiative"/>
            <person name="Lucas S."/>
            <person name="Harmon-Smith M."/>
            <person name="Lail K."/>
            <person name="Tice H."/>
            <person name="Grimwood J."/>
            <person name="Bruce D."/>
            <person name="Barry K."/>
            <person name="Shu S."/>
            <person name="Lindquist E."/>
            <person name="Wang M."/>
            <person name="Pitluck S."/>
            <person name="Vogel J.P."/>
            <person name="Garvin D.F."/>
            <person name="Mockler T.C."/>
            <person name="Schmutz J."/>
            <person name="Rokhsar D."/>
            <person name="Bevan M.W."/>
        </authorList>
    </citation>
    <scope>NUCLEOTIDE SEQUENCE</scope>
    <source>
        <strain evidence="2">Bd21</strain>
    </source>
</reference>
<evidence type="ECO:0000313" key="4">
    <source>
        <dbReference type="Proteomes" id="UP000008810"/>
    </source>
</evidence>
<evidence type="ECO:0000313" key="2">
    <source>
        <dbReference type="EMBL" id="PNT72568.1"/>
    </source>
</evidence>
<feature type="region of interest" description="Disordered" evidence="1">
    <location>
        <begin position="120"/>
        <end position="146"/>
    </location>
</feature>
<proteinExistence type="predicted"/>
<gene>
    <name evidence="2" type="ORF">BRADI_2g46390v3</name>
</gene>
<reference evidence="2 3" key="1">
    <citation type="journal article" date="2010" name="Nature">
        <title>Genome sequencing and analysis of the model grass Brachypodium distachyon.</title>
        <authorList>
            <consortium name="International Brachypodium Initiative"/>
        </authorList>
    </citation>
    <scope>NUCLEOTIDE SEQUENCE [LARGE SCALE GENOMIC DNA]</scope>
    <source>
        <strain evidence="2 3">Bd21</strain>
    </source>
</reference>
<evidence type="ECO:0000256" key="1">
    <source>
        <dbReference type="SAM" id="MobiDB-lite"/>
    </source>
</evidence>
<dbReference type="EnsemblPlants" id="PNT72568">
    <property type="protein sequence ID" value="PNT72568"/>
    <property type="gene ID" value="BRADI_2g46390v3"/>
</dbReference>
<protein>
    <recommendedName>
        <fullName evidence="5">TF-B3 domain-containing protein</fullName>
    </recommendedName>
</protein>
<name>A0A2K2DE74_BRADI</name>
<dbReference type="FunCoup" id="A0A2K2DE74">
    <property type="interactions" value="456"/>
</dbReference>